<reference evidence="1" key="1">
    <citation type="submission" date="2014-09" db="EMBL/GenBank/DDBJ databases">
        <authorList>
            <person name="Magalhaes I.L.F."/>
            <person name="Oliveira U."/>
            <person name="Santos F.R."/>
            <person name="Vidigal T.H.D.A."/>
            <person name="Brescovit A.D."/>
            <person name="Santos A.J."/>
        </authorList>
    </citation>
    <scope>NUCLEOTIDE SEQUENCE</scope>
    <source>
        <tissue evidence="1">Shoot tissue taken approximately 20 cm above the soil surface</tissue>
    </source>
</reference>
<dbReference type="AlphaFoldDB" id="A0A0A9F0W6"/>
<dbReference type="InterPro" id="IPR009409">
    <property type="entry name" value="DUF1059"/>
</dbReference>
<organism evidence="1">
    <name type="scientific">Arundo donax</name>
    <name type="common">Giant reed</name>
    <name type="synonym">Donax arundinaceus</name>
    <dbReference type="NCBI Taxonomy" id="35708"/>
    <lineage>
        <taxon>Eukaryota</taxon>
        <taxon>Viridiplantae</taxon>
        <taxon>Streptophyta</taxon>
        <taxon>Embryophyta</taxon>
        <taxon>Tracheophyta</taxon>
        <taxon>Spermatophyta</taxon>
        <taxon>Magnoliopsida</taxon>
        <taxon>Liliopsida</taxon>
        <taxon>Poales</taxon>
        <taxon>Poaceae</taxon>
        <taxon>PACMAD clade</taxon>
        <taxon>Arundinoideae</taxon>
        <taxon>Arundineae</taxon>
        <taxon>Arundo</taxon>
    </lineage>
</organism>
<dbReference type="EMBL" id="GBRH01191271">
    <property type="protein sequence ID" value="JAE06625.1"/>
    <property type="molecule type" value="Transcribed_RNA"/>
</dbReference>
<name>A0A0A9F0W6_ARUDO</name>
<proteinExistence type="predicted"/>
<sequence length="86" mass="9498">MLPSGVYNLGCRKQFSARSDGKALEKLQGHAVQSHGEARALEEFRAASVKQRSDIMVASPSNNSPILSLRLYKFIIQFMNVIGANF</sequence>
<evidence type="ECO:0000313" key="1">
    <source>
        <dbReference type="EMBL" id="JAE06625.1"/>
    </source>
</evidence>
<accession>A0A0A9F0W6</accession>
<dbReference type="Pfam" id="PF06348">
    <property type="entry name" value="DUF1059"/>
    <property type="match status" value="1"/>
</dbReference>
<reference evidence="1" key="2">
    <citation type="journal article" date="2015" name="Data Brief">
        <title>Shoot transcriptome of the giant reed, Arundo donax.</title>
        <authorList>
            <person name="Barrero R.A."/>
            <person name="Guerrero F.D."/>
            <person name="Moolhuijzen P."/>
            <person name="Goolsby J.A."/>
            <person name="Tidwell J."/>
            <person name="Bellgard S.E."/>
            <person name="Bellgard M.I."/>
        </authorList>
    </citation>
    <scope>NUCLEOTIDE SEQUENCE</scope>
    <source>
        <tissue evidence="1">Shoot tissue taken approximately 20 cm above the soil surface</tissue>
    </source>
</reference>
<protein>
    <submittedName>
        <fullName evidence="1">Uncharacterized protein</fullName>
    </submittedName>
</protein>